<dbReference type="AlphaFoldDB" id="A0A9P6UXJ3"/>
<dbReference type="Gene3D" id="1.20.1250.20">
    <property type="entry name" value="MFS general substrate transporter like domains"/>
    <property type="match status" value="2"/>
</dbReference>
<evidence type="ECO:0000256" key="5">
    <source>
        <dbReference type="ARBA" id="ARBA00023136"/>
    </source>
</evidence>
<dbReference type="EMBL" id="JAAAIP010000154">
    <property type="protein sequence ID" value="KAG0324311.1"/>
    <property type="molecule type" value="Genomic_DNA"/>
</dbReference>
<keyword evidence="4 7" id="KW-1133">Transmembrane helix</keyword>
<protein>
    <submittedName>
        <fullName evidence="8">Uncharacterized protein</fullName>
    </submittedName>
</protein>
<proteinExistence type="predicted"/>
<feature type="transmembrane region" description="Helical" evidence="7">
    <location>
        <begin position="20"/>
        <end position="41"/>
    </location>
</feature>
<gene>
    <name evidence="8" type="ORF">BGZ99_001969</name>
</gene>
<dbReference type="Pfam" id="PF07690">
    <property type="entry name" value="MFS_1"/>
    <property type="match status" value="1"/>
</dbReference>
<feature type="transmembrane region" description="Helical" evidence="7">
    <location>
        <begin position="707"/>
        <end position="728"/>
    </location>
</feature>
<evidence type="ECO:0000256" key="4">
    <source>
        <dbReference type="ARBA" id="ARBA00022989"/>
    </source>
</evidence>
<keyword evidence="2" id="KW-0813">Transport</keyword>
<evidence type="ECO:0000256" key="3">
    <source>
        <dbReference type="ARBA" id="ARBA00022692"/>
    </source>
</evidence>
<evidence type="ECO:0000256" key="1">
    <source>
        <dbReference type="ARBA" id="ARBA00004141"/>
    </source>
</evidence>
<evidence type="ECO:0000313" key="9">
    <source>
        <dbReference type="Proteomes" id="UP000738325"/>
    </source>
</evidence>
<feature type="compositionally biased region" description="Basic and acidic residues" evidence="6">
    <location>
        <begin position="742"/>
        <end position="757"/>
    </location>
</feature>
<dbReference type="SUPFAM" id="SSF103473">
    <property type="entry name" value="MFS general substrate transporter"/>
    <property type="match status" value="2"/>
</dbReference>
<dbReference type="GO" id="GO:0022857">
    <property type="term" value="F:transmembrane transporter activity"/>
    <property type="evidence" value="ECO:0007669"/>
    <property type="project" value="InterPro"/>
</dbReference>
<dbReference type="OrthoDB" id="419616at2759"/>
<dbReference type="InterPro" id="IPR011701">
    <property type="entry name" value="MFS"/>
</dbReference>
<feature type="region of interest" description="Disordered" evidence="6">
    <location>
        <begin position="305"/>
        <end position="326"/>
    </location>
</feature>
<dbReference type="Proteomes" id="UP000738325">
    <property type="component" value="Unassembled WGS sequence"/>
</dbReference>
<dbReference type="PANTHER" id="PTHR23504:SF15">
    <property type="entry name" value="MAJOR FACILITATOR SUPERFAMILY (MFS) PROFILE DOMAIN-CONTAINING PROTEIN"/>
    <property type="match status" value="1"/>
</dbReference>
<comment type="subcellular location">
    <subcellularLocation>
        <location evidence="1">Membrane</location>
        <topology evidence="1">Multi-pass membrane protein</topology>
    </subcellularLocation>
</comment>
<feature type="region of interest" description="Disordered" evidence="6">
    <location>
        <begin position="115"/>
        <end position="151"/>
    </location>
</feature>
<name>A0A9P6UXJ3_9FUNG</name>
<feature type="transmembrane region" description="Helical" evidence="7">
    <location>
        <begin position="462"/>
        <end position="482"/>
    </location>
</feature>
<evidence type="ECO:0000256" key="7">
    <source>
        <dbReference type="SAM" id="Phobius"/>
    </source>
</evidence>
<accession>A0A9P6UXJ3</accession>
<dbReference type="GO" id="GO:0016020">
    <property type="term" value="C:membrane"/>
    <property type="evidence" value="ECO:0007669"/>
    <property type="project" value="UniProtKB-SubCell"/>
</dbReference>
<keyword evidence="5 7" id="KW-0472">Membrane</keyword>
<sequence length="757" mass="81784">MCPFLYYMVRDFHVGPDIWIGYYAGLLWTGFWGANLVTTLLWGHLSDKYGRKVVLLFGLFMTSVSTLCLGLSTRYHDAMLALILQGACTGLVPISKCTIGELANAEQRRHDIKEEAAKAQSRLSNNRPKQTPPPRSLYRDHGGIDSRGRSSAHFSDVDLASTLGLDEKSRMPRHDSEEIIYQDDNQDDWHSLSSHSEYNRDECDDSKVPDDGGHPALTAKVDFAARGYSALVIAMALGAAVGPWAGGSLARRPILGFESYPYFAPCLLASLLGIILTGVVALLLNETHPKWATPSEQGWALENSTRAGHDSVPPTQARGRSGLSEPRGFTGGVALQPELVGLSTSSKAAISEPVAIQQQQAEAGRTTHSLISISTAPSTASSQLSPVTELCLILGIYTLLVLTSILSSEFTMLYTQSPTFRGGLEFSAKFLGQVLTVRGTLKLLFNLFGYPWMVSRLGLLKCLKLGILVIGTLSVFGMGWFVPWRVEEERRALLGSFDKTGQNGQEDEARAAPVGMGVILVCLSLISAGDVLGYISVLVLFGKSADRYKGSKRQNITEGDGCTQQGEGRGGSGLLWSLAQVSANVMRITGPVFAGLLWSLTGRATGVQSVAWVTGLHHPHESFSPMQVYELTPTVGDFKPTKYSRTYLEQAQQQQQHFELSQPQSAFALAAGVSALERTAVATGALLHEPRSSFWTISAGIVQGSTCVFYLVGAICVINFVACHILSISSSSPPSGKTVAVRADEEDRSGQDQDRGQ</sequence>
<keyword evidence="9" id="KW-1185">Reference proteome</keyword>
<feature type="transmembrane region" description="Helical" evidence="7">
    <location>
        <begin position="390"/>
        <end position="410"/>
    </location>
</feature>
<feature type="transmembrane region" description="Helical" evidence="7">
    <location>
        <begin position="262"/>
        <end position="284"/>
    </location>
</feature>
<comment type="caution">
    <text evidence="8">The sequence shown here is derived from an EMBL/GenBank/DDBJ whole genome shotgun (WGS) entry which is preliminary data.</text>
</comment>
<feature type="compositionally biased region" description="Basic and acidic residues" evidence="6">
    <location>
        <begin position="137"/>
        <end position="148"/>
    </location>
</feature>
<evidence type="ECO:0000256" key="2">
    <source>
        <dbReference type="ARBA" id="ARBA00022448"/>
    </source>
</evidence>
<feature type="compositionally biased region" description="Basic and acidic residues" evidence="6">
    <location>
        <begin position="197"/>
        <end position="211"/>
    </location>
</feature>
<feature type="region of interest" description="Disordered" evidence="6">
    <location>
        <begin position="178"/>
        <end position="211"/>
    </location>
</feature>
<evidence type="ECO:0000313" key="8">
    <source>
        <dbReference type="EMBL" id="KAG0324311.1"/>
    </source>
</evidence>
<feature type="transmembrane region" description="Helical" evidence="7">
    <location>
        <begin position="53"/>
        <end position="72"/>
    </location>
</feature>
<dbReference type="InterPro" id="IPR036259">
    <property type="entry name" value="MFS_trans_sf"/>
</dbReference>
<dbReference type="PANTHER" id="PTHR23504">
    <property type="entry name" value="MAJOR FACILITATOR SUPERFAMILY DOMAIN-CONTAINING PROTEIN 10"/>
    <property type="match status" value="1"/>
</dbReference>
<feature type="transmembrane region" description="Helical" evidence="7">
    <location>
        <begin position="430"/>
        <end position="450"/>
    </location>
</feature>
<reference evidence="8" key="1">
    <citation type="journal article" date="2020" name="Fungal Divers.">
        <title>Resolving the Mortierellaceae phylogeny through synthesis of multi-gene phylogenetics and phylogenomics.</title>
        <authorList>
            <person name="Vandepol N."/>
            <person name="Liber J."/>
            <person name="Desiro A."/>
            <person name="Na H."/>
            <person name="Kennedy M."/>
            <person name="Barry K."/>
            <person name="Grigoriev I.V."/>
            <person name="Miller A.N."/>
            <person name="O'Donnell K."/>
            <person name="Stajich J.E."/>
            <person name="Bonito G."/>
        </authorList>
    </citation>
    <scope>NUCLEOTIDE SEQUENCE</scope>
    <source>
        <strain evidence="8">REB-010B</strain>
    </source>
</reference>
<keyword evidence="3 7" id="KW-0812">Transmembrane</keyword>
<feature type="region of interest" description="Disordered" evidence="6">
    <location>
        <begin position="731"/>
        <end position="757"/>
    </location>
</feature>
<evidence type="ECO:0000256" key="6">
    <source>
        <dbReference type="SAM" id="MobiDB-lite"/>
    </source>
</evidence>
<feature type="transmembrane region" description="Helical" evidence="7">
    <location>
        <begin position="228"/>
        <end position="250"/>
    </location>
</feature>
<feature type="transmembrane region" description="Helical" evidence="7">
    <location>
        <begin position="518"/>
        <end position="542"/>
    </location>
</feature>
<organism evidence="8 9">
    <name type="scientific">Dissophora globulifera</name>
    <dbReference type="NCBI Taxonomy" id="979702"/>
    <lineage>
        <taxon>Eukaryota</taxon>
        <taxon>Fungi</taxon>
        <taxon>Fungi incertae sedis</taxon>
        <taxon>Mucoromycota</taxon>
        <taxon>Mortierellomycotina</taxon>
        <taxon>Mortierellomycetes</taxon>
        <taxon>Mortierellales</taxon>
        <taxon>Mortierellaceae</taxon>
        <taxon>Dissophora</taxon>
    </lineage>
</organism>